<dbReference type="AlphaFoldDB" id="A0AAD7E2I0"/>
<dbReference type="Proteomes" id="UP001219525">
    <property type="component" value="Unassembled WGS sequence"/>
</dbReference>
<feature type="compositionally biased region" description="Acidic residues" evidence="3">
    <location>
        <begin position="263"/>
        <end position="272"/>
    </location>
</feature>
<dbReference type="Pfam" id="PF07808">
    <property type="entry name" value="RED_N"/>
    <property type="match status" value="1"/>
</dbReference>
<evidence type="ECO:0000259" key="4">
    <source>
        <dbReference type="Pfam" id="PF07808"/>
    </source>
</evidence>
<comment type="caution">
    <text evidence="5">The sequence shown here is derived from an EMBL/GenBank/DDBJ whole genome shotgun (WGS) entry which is preliminary data.</text>
</comment>
<gene>
    <name evidence="5" type="ORF">GGX14DRAFT_648791</name>
</gene>
<dbReference type="PANTHER" id="PTHR12765">
    <property type="entry name" value="RED PROTEIN IK FACTOR CYTOKINE IK"/>
    <property type="match status" value="1"/>
</dbReference>
<feature type="compositionally biased region" description="Basic and acidic residues" evidence="3">
    <location>
        <begin position="202"/>
        <end position="221"/>
    </location>
</feature>
<accession>A0AAD7E2I0</accession>
<feature type="domain" description="RED-like N-terminal" evidence="4">
    <location>
        <begin position="53"/>
        <end position="149"/>
    </location>
</feature>
<feature type="compositionally biased region" description="Basic and acidic residues" evidence="3">
    <location>
        <begin position="1"/>
        <end position="10"/>
    </location>
</feature>
<keyword evidence="6" id="KW-1185">Reference proteome</keyword>
<name>A0AAD7E2I0_9AGAR</name>
<feature type="compositionally biased region" description="Basic and acidic residues" evidence="3">
    <location>
        <begin position="297"/>
        <end position="311"/>
    </location>
</feature>
<evidence type="ECO:0000256" key="2">
    <source>
        <dbReference type="ARBA" id="ARBA00023242"/>
    </source>
</evidence>
<feature type="compositionally biased region" description="Basic and acidic residues" evidence="3">
    <location>
        <begin position="155"/>
        <end position="192"/>
    </location>
</feature>
<evidence type="ECO:0000256" key="1">
    <source>
        <dbReference type="ARBA" id="ARBA00004123"/>
    </source>
</evidence>
<sequence>MDQDSFRRLIESGSGAGGQPKKSYGSLLVPAGSAAASKRHTVNASGPGFKPRKVKKSDEKYRNRAAERRAGEANDFAQVEAVLEDFERRRGDDSATDEQRKYLGGDSEHTILVKGLDMALLEQNKAKASLSIVDDESLEQAYQTVTSEAPVPQKRTREDIIRELKGKRGAADPTESKSNGDLETAKKNDKFKPIGFKPIGAADEKPKKKKKAIADKTDGERKKKRRRVEENGETNSAKEVETPIIPPPPTPADLTQLTTSAPPEDDPPDGDFDIFAGVGEYEGVDLEDEDGDEEADVTAKGDNAESEDNNRTVDIVPAIAPRKWFKNDEPDHPPSSSKLPLPTHNQSPPRQSLYGDEEGEAEEPTRLVPLSSSAIPSIKDFLAMEGDGDPSKKKGKKGKRKKKSGKGGDDDDDD</sequence>
<protein>
    <recommendedName>
        <fullName evidence="4">RED-like N-terminal domain-containing protein</fullName>
    </recommendedName>
</protein>
<organism evidence="5 6">
    <name type="scientific">Mycena pura</name>
    <dbReference type="NCBI Taxonomy" id="153505"/>
    <lineage>
        <taxon>Eukaryota</taxon>
        <taxon>Fungi</taxon>
        <taxon>Dikarya</taxon>
        <taxon>Basidiomycota</taxon>
        <taxon>Agaricomycotina</taxon>
        <taxon>Agaricomycetes</taxon>
        <taxon>Agaricomycetidae</taxon>
        <taxon>Agaricales</taxon>
        <taxon>Marasmiineae</taxon>
        <taxon>Mycenaceae</taxon>
        <taxon>Mycena</taxon>
    </lineage>
</organism>
<dbReference type="GO" id="GO:0005634">
    <property type="term" value="C:nucleus"/>
    <property type="evidence" value="ECO:0007669"/>
    <property type="project" value="UniProtKB-SubCell"/>
</dbReference>
<feature type="region of interest" description="Disordered" evidence="3">
    <location>
        <begin position="143"/>
        <end position="414"/>
    </location>
</feature>
<keyword evidence="2" id="KW-0539">Nucleus</keyword>
<evidence type="ECO:0000313" key="6">
    <source>
        <dbReference type="Proteomes" id="UP001219525"/>
    </source>
</evidence>
<comment type="subcellular location">
    <subcellularLocation>
        <location evidence="1">Nucleus</location>
    </subcellularLocation>
</comment>
<proteinExistence type="predicted"/>
<evidence type="ECO:0000313" key="5">
    <source>
        <dbReference type="EMBL" id="KAJ7224169.1"/>
    </source>
</evidence>
<evidence type="ECO:0000256" key="3">
    <source>
        <dbReference type="SAM" id="MobiDB-lite"/>
    </source>
</evidence>
<feature type="region of interest" description="Disordered" evidence="3">
    <location>
        <begin position="1"/>
        <end position="61"/>
    </location>
</feature>
<feature type="compositionally biased region" description="Acidic residues" evidence="3">
    <location>
        <begin position="282"/>
        <end position="296"/>
    </location>
</feature>
<feature type="compositionally biased region" description="Polar residues" evidence="3">
    <location>
        <begin position="334"/>
        <end position="350"/>
    </location>
</feature>
<reference evidence="5" key="1">
    <citation type="submission" date="2023-03" db="EMBL/GenBank/DDBJ databases">
        <title>Massive genome expansion in bonnet fungi (Mycena s.s.) driven by repeated elements and novel gene families across ecological guilds.</title>
        <authorList>
            <consortium name="Lawrence Berkeley National Laboratory"/>
            <person name="Harder C.B."/>
            <person name="Miyauchi S."/>
            <person name="Viragh M."/>
            <person name="Kuo A."/>
            <person name="Thoen E."/>
            <person name="Andreopoulos B."/>
            <person name="Lu D."/>
            <person name="Skrede I."/>
            <person name="Drula E."/>
            <person name="Henrissat B."/>
            <person name="Morin E."/>
            <person name="Kohler A."/>
            <person name="Barry K."/>
            <person name="LaButti K."/>
            <person name="Morin E."/>
            <person name="Salamov A."/>
            <person name="Lipzen A."/>
            <person name="Mereny Z."/>
            <person name="Hegedus B."/>
            <person name="Baldrian P."/>
            <person name="Stursova M."/>
            <person name="Weitz H."/>
            <person name="Taylor A."/>
            <person name="Grigoriev I.V."/>
            <person name="Nagy L.G."/>
            <person name="Martin F."/>
            <person name="Kauserud H."/>
        </authorList>
    </citation>
    <scope>NUCLEOTIDE SEQUENCE</scope>
    <source>
        <strain evidence="5">9144</strain>
    </source>
</reference>
<dbReference type="InterPro" id="IPR012916">
    <property type="entry name" value="RED_N"/>
</dbReference>
<feature type="compositionally biased region" description="Basic residues" evidence="3">
    <location>
        <begin position="393"/>
        <end position="405"/>
    </location>
</feature>
<dbReference type="EMBL" id="JARJCW010000005">
    <property type="protein sequence ID" value="KAJ7224169.1"/>
    <property type="molecule type" value="Genomic_DNA"/>
</dbReference>
<dbReference type="InterPro" id="IPR039896">
    <property type="entry name" value="Red-like"/>
</dbReference>